<evidence type="ECO:0000313" key="5">
    <source>
        <dbReference type="EMBL" id="KAF9515755.1"/>
    </source>
</evidence>
<dbReference type="PANTHER" id="PTHR10579">
    <property type="entry name" value="CALCIUM-ACTIVATED CHLORIDE CHANNEL REGULATOR"/>
    <property type="match status" value="1"/>
</dbReference>
<feature type="region of interest" description="Disordered" evidence="3">
    <location>
        <begin position="245"/>
        <end position="311"/>
    </location>
</feature>
<feature type="region of interest" description="Disordered" evidence="3">
    <location>
        <begin position="1"/>
        <end position="50"/>
    </location>
</feature>
<dbReference type="InterPro" id="IPR011993">
    <property type="entry name" value="PH-like_dom_sf"/>
</dbReference>
<feature type="region of interest" description="Disordered" evidence="3">
    <location>
        <begin position="156"/>
        <end position="208"/>
    </location>
</feature>
<feature type="coiled-coil region" evidence="2">
    <location>
        <begin position="1020"/>
        <end position="1047"/>
    </location>
</feature>
<organism evidence="5 6">
    <name type="scientific">Hydnum rufescens UP504</name>
    <dbReference type="NCBI Taxonomy" id="1448309"/>
    <lineage>
        <taxon>Eukaryota</taxon>
        <taxon>Fungi</taxon>
        <taxon>Dikarya</taxon>
        <taxon>Basidiomycota</taxon>
        <taxon>Agaricomycotina</taxon>
        <taxon>Agaricomycetes</taxon>
        <taxon>Cantharellales</taxon>
        <taxon>Hydnaceae</taxon>
        <taxon>Hydnum</taxon>
    </lineage>
</organism>
<keyword evidence="6" id="KW-1185">Reference proteome</keyword>
<proteinExistence type="predicted"/>
<dbReference type="AlphaFoldDB" id="A0A9P6DZ96"/>
<dbReference type="InterPro" id="IPR051266">
    <property type="entry name" value="CLCR"/>
</dbReference>
<dbReference type="InterPro" id="IPR001841">
    <property type="entry name" value="Znf_RING"/>
</dbReference>
<dbReference type="SMART" id="SM00184">
    <property type="entry name" value="RING"/>
    <property type="match status" value="1"/>
</dbReference>
<evidence type="ECO:0000313" key="6">
    <source>
        <dbReference type="Proteomes" id="UP000886523"/>
    </source>
</evidence>
<evidence type="ECO:0000256" key="1">
    <source>
        <dbReference type="PROSITE-ProRule" id="PRU00175"/>
    </source>
</evidence>
<dbReference type="SUPFAM" id="SSF57850">
    <property type="entry name" value="RING/U-box"/>
    <property type="match status" value="1"/>
</dbReference>
<feature type="region of interest" description="Disordered" evidence="3">
    <location>
        <begin position="519"/>
        <end position="540"/>
    </location>
</feature>
<comment type="caution">
    <text evidence="5">The sequence shown here is derived from an EMBL/GenBank/DDBJ whole genome shotgun (WGS) entry which is preliminary data.</text>
</comment>
<feature type="compositionally biased region" description="Low complexity" evidence="3">
    <location>
        <begin position="301"/>
        <end position="310"/>
    </location>
</feature>
<feature type="compositionally biased region" description="Polar residues" evidence="3">
    <location>
        <begin position="169"/>
        <end position="181"/>
    </location>
</feature>
<feature type="compositionally biased region" description="Low complexity" evidence="3">
    <location>
        <begin position="529"/>
        <end position="540"/>
    </location>
</feature>
<protein>
    <recommendedName>
        <fullName evidence="4">RING-type domain-containing protein</fullName>
    </recommendedName>
</protein>
<dbReference type="Proteomes" id="UP000886523">
    <property type="component" value="Unassembled WGS sequence"/>
</dbReference>
<name>A0A9P6DZ96_9AGAM</name>
<dbReference type="Gene3D" id="3.40.50.410">
    <property type="entry name" value="von Willebrand factor, type A domain"/>
    <property type="match status" value="1"/>
</dbReference>
<dbReference type="SUPFAM" id="SSF53300">
    <property type="entry name" value="vWA-like"/>
    <property type="match status" value="1"/>
</dbReference>
<evidence type="ECO:0000256" key="3">
    <source>
        <dbReference type="SAM" id="MobiDB-lite"/>
    </source>
</evidence>
<dbReference type="GO" id="GO:0005085">
    <property type="term" value="F:guanyl-nucleotide exchange factor activity"/>
    <property type="evidence" value="ECO:0007669"/>
    <property type="project" value="InterPro"/>
</dbReference>
<dbReference type="InterPro" id="IPR036465">
    <property type="entry name" value="vWFA_dom_sf"/>
</dbReference>
<gene>
    <name evidence="5" type="ORF">BS47DRAFT_1341698</name>
</gene>
<dbReference type="Gene3D" id="3.30.40.10">
    <property type="entry name" value="Zinc/RING finger domain, C3HC4 (zinc finger)"/>
    <property type="match status" value="1"/>
</dbReference>
<keyword evidence="1" id="KW-0863">Zinc-finger</keyword>
<evidence type="ECO:0000259" key="4">
    <source>
        <dbReference type="PROSITE" id="PS50089"/>
    </source>
</evidence>
<evidence type="ECO:0000256" key="2">
    <source>
        <dbReference type="SAM" id="Coils"/>
    </source>
</evidence>
<keyword evidence="2" id="KW-0175">Coiled coil</keyword>
<accession>A0A9P6DZ96</accession>
<feature type="compositionally biased region" description="Low complexity" evidence="3">
    <location>
        <begin position="193"/>
        <end position="206"/>
    </location>
</feature>
<dbReference type="Gene3D" id="2.30.29.30">
    <property type="entry name" value="Pleckstrin-homology domain (PH domain)/Phosphotyrosine-binding domain (PTB)"/>
    <property type="match status" value="1"/>
</dbReference>
<dbReference type="CDD" id="cd13246">
    <property type="entry name" value="PH_Scd1"/>
    <property type="match status" value="1"/>
</dbReference>
<dbReference type="InterPro" id="IPR033511">
    <property type="entry name" value="Cdc24/Scd1_PH_dom"/>
</dbReference>
<dbReference type="Pfam" id="PF15411">
    <property type="entry name" value="PH_10"/>
    <property type="match status" value="1"/>
</dbReference>
<reference evidence="5" key="1">
    <citation type="journal article" date="2020" name="Nat. Commun.">
        <title>Large-scale genome sequencing of mycorrhizal fungi provides insights into the early evolution of symbiotic traits.</title>
        <authorList>
            <person name="Miyauchi S."/>
            <person name="Kiss E."/>
            <person name="Kuo A."/>
            <person name="Drula E."/>
            <person name="Kohler A."/>
            <person name="Sanchez-Garcia M."/>
            <person name="Morin E."/>
            <person name="Andreopoulos B."/>
            <person name="Barry K.W."/>
            <person name="Bonito G."/>
            <person name="Buee M."/>
            <person name="Carver A."/>
            <person name="Chen C."/>
            <person name="Cichocki N."/>
            <person name="Clum A."/>
            <person name="Culley D."/>
            <person name="Crous P.W."/>
            <person name="Fauchery L."/>
            <person name="Girlanda M."/>
            <person name="Hayes R.D."/>
            <person name="Keri Z."/>
            <person name="LaButti K."/>
            <person name="Lipzen A."/>
            <person name="Lombard V."/>
            <person name="Magnuson J."/>
            <person name="Maillard F."/>
            <person name="Murat C."/>
            <person name="Nolan M."/>
            <person name="Ohm R.A."/>
            <person name="Pangilinan J."/>
            <person name="Pereira M.F."/>
            <person name="Perotto S."/>
            <person name="Peter M."/>
            <person name="Pfister S."/>
            <person name="Riley R."/>
            <person name="Sitrit Y."/>
            <person name="Stielow J.B."/>
            <person name="Szollosi G."/>
            <person name="Zifcakova L."/>
            <person name="Stursova M."/>
            <person name="Spatafora J.W."/>
            <person name="Tedersoo L."/>
            <person name="Vaario L.M."/>
            <person name="Yamada A."/>
            <person name="Yan M."/>
            <person name="Wang P."/>
            <person name="Xu J."/>
            <person name="Bruns T."/>
            <person name="Baldrian P."/>
            <person name="Vilgalys R."/>
            <person name="Dunand C."/>
            <person name="Henrissat B."/>
            <person name="Grigoriev I.V."/>
            <person name="Hibbett D."/>
            <person name="Nagy L.G."/>
            <person name="Martin F.M."/>
        </authorList>
    </citation>
    <scope>NUCLEOTIDE SEQUENCE</scope>
    <source>
        <strain evidence="5">UP504</strain>
    </source>
</reference>
<feature type="domain" description="RING-type" evidence="4">
    <location>
        <begin position="72"/>
        <end position="129"/>
    </location>
</feature>
<feature type="compositionally biased region" description="Polar residues" evidence="3">
    <location>
        <begin position="41"/>
        <end position="50"/>
    </location>
</feature>
<feature type="compositionally biased region" description="Polar residues" evidence="3">
    <location>
        <begin position="263"/>
        <end position="272"/>
    </location>
</feature>
<dbReference type="PROSITE" id="PS50089">
    <property type="entry name" value="ZF_RING_2"/>
    <property type="match status" value="1"/>
</dbReference>
<dbReference type="PANTHER" id="PTHR10579:SF43">
    <property type="entry name" value="ZINC FINGER (C3HC4-TYPE RING FINGER) FAMILY PROTEIN"/>
    <property type="match status" value="1"/>
</dbReference>
<dbReference type="EMBL" id="MU128947">
    <property type="protein sequence ID" value="KAF9515755.1"/>
    <property type="molecule type" value="Genomic_DNA"/>
</dbReference>
<dbReference type="GO" id="GO:0008270">
    <property type="term" value="F:zinc ion binding"/>
    <property type="evidence" value="ECO:0007669"/>
    <property type="project" value="UniProtKB-KW"/>
</dbReference>
<dbReference type="OrthoDB" id="299997at2759"/>
<sequence length="1101" mass="119393">MDKLRKNFSKSSTSGRSTPMRINADPSAPSSLFTGSGPFPSASSSHHPYSVHQSDTLPVISIDTHPEDDEACPVCLESLSFSFKLPGEKPHIVPECGHALHEACFTAVYGPVVRGGMRQTSLGLCGVCRRPMKLSDGDNNKGNKLASLTGMASATNQVYSGREKGGTYRPSNGRLNSNTPTPYDPFEDDPVDHSGSVTSGSSDPSPYVVTPAIQVRPEFSSITRSNTQATQPLTCIVVVELASRRVPGPSSGASPMTDAYSPSIGSSYQAASSRPEAIPEESENLHTPSSSSSKYSHGDGSDSADSSSSAPFMYNTTPSALETPFASVVADLRNRMFDWKGHALSGLGPLKMYDILSVRRDALVREFYVYLFKEAIICVLEEKKKTLGRLLHSSSSANAPFGEGGGGGQNKGVLRLKGRIYVRHIKRVLDTSASGELSLTIDMEDERLESFILIFKERSSLEAWRTCISELVALFQDAMRWNRPNTPSGIHGNDMEEFGSRTKTARIFSVASGETSSTQVTSHDSLLGSSQRSTISSATTSSTANFSRSIRGKYLSSNHDQPGVVAYHQPPLPVVTPHFSSGTSNSLHPVAHTPLDLICVISIPPPTASASTAALKIRLIKTTLDFVIASMGSKDRLSLVSFEVGLHGRVRKTPFLCLGRSQSQKRLTKFVDTLSDGNEGDEFLVPSGKDEKTDVVTAVNHGLDVNPLSGMILVSDAADSARRAQMDLVLARAEAANVPIHSFGYGKSHDPASLWLMSNHTSGTYTFVKDWYDLRDCLAGCLGGMMSIALTNVKLHLRVVDNVLFRMRKISGAPQAIVASDGRDVHVEIGELRYGERKEMLVELELDNASDRHATGEHRGNSGSLNATDQFVQGLGSLNLDGSTPNLVDGVMDRMIDEVPVFELDGSFYDPAVGKAASRLANPVLLTVTLMPPTASVRAQPTGISDVVIVRRRMELLASDMITRALVLISRKNFSQAQKILEETKRILQTVLQNVSHSLSPVASQGAVRSRKELLSLSAVRTLQSVLQDLQSLVDALEENMDLFQHDYRNFGAQQAMILRDQKSWTGRTPTEKLFWVADNSLELVSRSHDWVANVSRESDS</sequence>
<keyword evidence="1" id="KW-0862">Zinc</keyword>
<keyword evidence="1" id="KW-0479">Metal-binding</keyword>
<dbReference type="InterPro" id="IPR013083">
    <property type="entry name" value="Znf_RING/FYVE/PHD"/>
</dbReference>
<feature type="compositionally biased region" description="Polar residues" evidence="3">
    <location>
        <begin position="519"/>
        <end position="528"/>
    </location>
</feature>